<evidence type="ECO:0000256" key="2">
    <source>
        <dbReference type="ARBA" id="ARBA00000751"/>
    </source>
</evidence>
<evidence type="ECO:0000313" key="4">
    <source>
        <dbReference type="EMBL" id="MBB6204245.1"/>
    </source>
</evidence>
<dbReference type="RefSeq" id="WP_183800482.1">
    <property type="nucleotide sequence ID" value="NZ_JACIII010000013.1"/>
</dbReference>
<reference evidence="4 5" key="1">
    <citation type="submission" date="2020-08" db="EMBL/GenBank/DDBJ databases">
        <title>Genomic Encyclopedia of Type Strains, Phase IV (KMG-V): Genome sequencing to study the core and pangenomes of soil and plant-associated prokaryotes.</title>
        <authorList>
            <person name="Whitman W."/>
        </authorList>
    </citation>
    <scope>NUCLEOTIDE SEQUENCE [LARGE SCALE GENOMIC DNA]</scope>
    <source>
        <strain evidence="4 5">SEMIA 4013</strain>
    </source>
</reference>
<dbReference type="InterPro" id="IPR012816">
    <property type="entry name" value="NADAR"/>
</dbReference>
<organism evidence="4 5">
    <name type="scientific">Paraburkholderia fungorum</name>
    <dbReference type="NCBI Taxonomy" id="134537"/>
    <lineage>
        <taxon>Bacteria</taxon>
        <taxon>Pseudomonadati</taxon>
        <taxon>Pseudomonadota</taxon>
        <taxon>Betaproteobacteria</taxon>
        <taxon>Burkholderiales</taxon>
        <taxon>Burkholderiaceae</taxon>
        <taxon>Paraburkholderia</taxon>
    </lineage>
</organism>
<comment type="caution">
    <text evidence="4">The sequence shown here is derived from an EMBL/GenBank/DDBJ whole genome shotgun (WGS) entry which is preliminary data.</text>
</comment>
<dbReference type="AlphaFoldDB" id="A0AAW3V011"/>
<dbReference type="SUPFAM" id="SSF143990">
    <property type="entry name" value="YbiA-like"/>
    <property type="match status" value="1"/>
</dbReference>
<comment type="catalytic activity">
    <reaction evidence="1">
        <text>5-amino-6-(5-phospho-D-ribosylamino)uracil + H2O = 5,6-diaminouracil + D-ribose 5-phosphate</text>
        <dbReference type="Rhea" id="RHEA:55020"/>
        <dbReference type="ChEBI" id="CHEBI:15377"/>
        <dbReference type="ChEBI" id="CHEBI:46252"/>
        <dbReference type="ChEBI" id="CHEBI:58453"/>
        <dbReference type="ChEBI" id="CHEBI:78346"/>
    </reaction>
</comment>
<dbReference type="EMBL" id="JACIIK010000009">
    <property type="protein sequence ID" value="MBB6204245.1"/>
    <property type="molecule type" value="Genomic_DNA"/>
</dbReference>
<accession>A0AAW3V011</accession>
<dbReference type="InterPro" id="IPR037238">
    <property type="entry name" value="YbiA-like_sf"/>
</dbReference>
<comment type="catalytic activity">
    <reaction evidence="2">
        <text>2,5-diamino-6-hydroxy-4-(5-phosphoribosylamino)-pyrimidine + H2O = 2,5,6-triamino-4-hydroxypyrimidine + D-ribose 5-phosphate</text>
        <dbReference type="Rhea" id="RHEA:23436"/>
        <dbReference type="ChEBI" id="CHEBI:15377"/>
        <dbReference type="ChEBI" id="CHEBI:58614"/>
        <dbReference type="ChEBI" id="CHEBI:78346"/>
        <dbReference type="ChEBI" id="CHEBI:137796"/>
    </reaction>
</comment>
<dbReference type="Gene3D" id="1.10.357.40">
    <property type="entry name" value="YbiA-like"/>
    <property type="match status" value="1"/>
</dbReference>
<evidence type="ECO:0000256" key="1">
    <source>
        <dbReference type="ARBA" id="ARBA00000022"/>
    </source>
</evidence>
<name>A0AAW3V011_9BURK</name>
<dbReference type="Proteomes" id="UP000518681">
    <property type="component" value="Unassembled WGS sequence"/>
</dbReference>
<evidence type="ECO:0000313" key="5">
    <source>
        <dbReference type="Proteomes" id="UP000518681"/>
    </source>
</evidence>
<gene>
    <name evidence="4" type="ORF">GGD69_005139</name>
</gene>
<proteinExistence type="predicted"/>
<dbReference type="CDD" id="cd15457">
    <property type="entry name" value="NADAR"/>
    <property type="match status" value="1"/>
</dbReference>
<protein>
    <recommendedName>
        <fullName evidence="3">NADAR domain-containing protein</fullName>
    </recommendedName>
</protein>
<sequence>MKQAIEFYRANEKPYGAFSNLFRREIEIDGSRFATVEHGYQSLKPRDPRVRDWLMSAPSPSLVALAAHVLPSNDADPAEIMGRTADALLGFHTRPGWSRLRYPWMLTCLRAKFMQHADLRELLLATGDAQIVESGRIDDDAGRRWGIVNGRGQNYLGRMLMRVRAELDGSIFQDADLDIRLRDGAEPLRAALSVTDALAPV</sequence>
<evidence type="ECO:0000259" key="3">
    <source>
        <dbReference type="Pfam" id="PF08719"/>
    </source>
</evidence>
<feature type="domain" description="NADAR" evidence="3">
    <location>
        <begin position="7"/>
        <end position="167"/>
    </location>
</feature>
<dbReference type="Pfam" id="PF08719">
    <property type="entry name" value="NADAR"/>
    <property type="match status" value="1"/>
</dbReference>